<proteinExistence type="predicted"/>
<evidence type="ECO:0000313" key="2">
    <source>
        <dbReference type="Proteomes" id="UP000029015"/>
    </source>
</evidence>
<accession>A0A086Z2E2</accession>
<sequence>MTGPHTEHRQVLIKDTRGDNSKLKGTVSAAYSRSNNPGCTTLVDISGLFKENVDGRGVDSPPMQLRLRSIPILNSP</sequence>
<comment type="caution">
    <text evidence="1">The sequence shown here is derived from an EMBL/GenBank/DDBJ whole genome shotgun (WGS) entry which is preliminary data.</text>
</comment>
<keyword evidence="2" id="KW-1185">Reference proteome</keyword>
<dbReference type="EMBL" id="JGYK01000001">
    <property type="protein sequence ID" value="KFI40692.1"/>
    <property type="molecule type" value="Genomic_DNA"/>
</dbReference>
<name>A0A086Z2E2_9BIFI</name>
<dbReference type="Proteomes" id="UP000029015">
    <property type="component" value="Unassembled WGS sequence"/>
</dbReference>
<dbReference type="AlphaFoldDB" id="A0A086Z2E2"/>
<gene>
    <name evidence="1" type="ORF">BACT_1396</name>
</gene>
<evidence type="ECO:0000313" key="1">
    <source>
        <dbReference type="EMBL" id="KFI40692.1"/>
    </source>
</evidence>
<protein>
    <submittedName>
        <fullName evidence="1">Uncharacterized protein</fullName>
    </submittedName>
</protein>
<reference evidence="1 2" key="1">
    <citation type="submission" date="2014-03" db="EMBL/GenBank/DDBJ databases">
        <title>Genomics of Bifidobacteria.</title>
        <authorList>
            <person name="Ventura M."/>
            <person name="Milani C."/>
            <person name="Lugli G.A."/>
        </authorList>
    </citation>
    <scope>NUCLEOTIDE SEQUENCE [LARGE SCALE GENOMIC DNA]</scope>
    <source>
        <strain evidence="1 2">DSM 22766</strain>
    </source>
</reference>
<organism evidence="1 2">
    <name type="scientific">Bifidobacterium actinocoloniiforme DSM 22766</name>
    <dbReference type="NCBI Taxonomy" id="1437605"/>
    <lineage>
        <taxon>Bacteria</taxon>
        <taxon>Bacillati</taxon>
        <taxon>Actinomycetota</taxon>
        <taxon>Actinomycetes</taxon>
        <taxon>Bifidobacteriales</taxon>
        <taxon>Bifidobacteriaceae</taxon>
        <taxon>Bifidobacterium</taxon>
    </lineage>
</organism>